<dbReference type="InterPro" id="IPR015421">
    <property type="entry name" value="PyrdxlP-dep_Trfase_major"/>
</dbReference>
<keyword evidence="7" id="KW-0032">Aminotransferase</keyword>
<sequence length="506" mass="52474">MTESPRIDAILARLERLRADDAPTHGGRVLSYVYDPGLAELDELARRAAAAVQSLNGLDPTTFPSVARMEQRLIDFAAGLVHGDRLPSGERAVGLVTSGGTESCLLAVKSARDRWRAARAATSDAATGNPVVVAPVTAHAAFHKAAAYFDVELDLVPVDGHGAVDPQEVIGRLSERTALVVLSAPNYPFAGLDPVATVAPVAAARGVAVHVDACIGGWVLPFWESGADAVAPWDFRVAGVTSLSMDAHKYGYAPKGASVLLFANRDAKRAAGFATTAWPGYPVVNPTMLGSRSATSLAAAWAVVEYLGTEGFAELAARTRDATRRLRDRIDGIGGLEVVGDPTGPLLAVRADPAGPEPDRVDPHLWADRVREHGFVLQPQPGLRQTGGPELGHTTHLTVTPVTHGVVDELCAALGAAADAVRGTPPIDLSELPTAIPALGEPGRLGSDAAQEILVSLGLGGGEGAAALPEQLAPVMALLDVIPGDRAESLLSELLARLNEAGTGAD</sequence>
<dbReference type="InterPro" id="IPR002129">
    <property type="entry name" value="PyrdxlP-dep_de-COase"/>
</dbReference>
<evidence type="ECO:0000256" key="2">
    <source>
        <dbReference type="ARBA" id="ARBA00022898"/>
    </source>
</evidence>
<evidence type="ECO:0000256" key="5">
    <source>
        <dbReference type="PIRSR" id="PIRSR602129-50"/>
    </source>
</evidence>
<dbReference type="RefSeq" id="WP_059039743.1">
    <property type="nucleotide sequence ID" value="NZ_JAADZU010000118.1"/>
</dbReference>
<keyword evidence="7" id="KW-0808">Transferase</keyword>
<keyword evidence="8" id="KW-1185">Reference proteome</keyword>
<dbReference type="Proteomes" id="UP000466307">
    <property type="component" value="Unassembled WGS sequence"/>
</dbReference>
<comment type="caution">
    <text evidence="7">The sequence shown here is derived from an EMBL/GenBank/DDBJ whole genome shotgun (WGS) entry which is preliminary data.</text>
</comment>
<dbReference type="InterPro" id="IPR015422">
    <property type="entry name" value="PyrdxlP-dep_Trfase_small"/>
</dbReference>
<gene>
    <name evidence="7" type="ORF">GYA93_22935</name>
</gene>
<dbReference type="SUPFAM" id="SSF53383">
    <property type="entry name" value="PLP-dependent transferases"/>
    <property type="match status" value="1"/>
</dbReference>
<comment type="cofactor">
    <cofactor evidence="1 5 6">
        <name>pyridoxal 5'-phosphate</name>
        <dbReference type="ChEBI" id="CHEBI:597326"/>
    </cofactor>
</comment>
<dbReference type="InterPro" id="IPR015424">
    <property type="entry name" value="PyrdxlP-dep_Trfase"/>
</dbReference>
<evidence type="ECO:0000256" key="1">
    <source>
        <dbReference type="ARBA" id="ARBA00001933"/>
    </source>
</evidence>
<evidence type="ECO:0000256" key="4">
    <source>
        <dbReference type="ARBA" id="ARBA00038302"/>
    </source>
</evidence>
<dbReference type="PANTHER" id="PTHR42735:SF6">
    <property type="entry name" value="SPHINGOSINE-1-PHOSPHATE LYASE 1"/>
    <property type="match status" value="1"/>
</dbReference>
<keyword evidence="2 5" id="KW-0663">Pyridoxal phosphate</keyword>
<keyword evidence="3 6" id="KW-0456">Lyase</keyword>
<dbReference type="Gene3D" id="3.40.640.10">
    <property type="entry name" value="Type I PLP-dependent aspartate aminotransferase-like (Major domain)"/>
    <property type="match status" value="1"/>
</dbReference>
<dbReference type="PANTHER" id="PTHR42735">
    <property type="match status" value="1"/>
</dbReference>
<evidence type="ECO:0000256" key="3">
    <source>
        <dbReference type="ARBA" id="ARBA00023239"/>
    </source>
</evidence>
<accession>A0A7K3LWR3</accession>
<dbReference type="GO" id="GO:0008483">
    <property type="term" value="F:transaminase activity"/>
    <property type="evidence" value="ECO:0007669"/>
    <property type="project" value="UniProtKB-KW"/>
</dbReference>
<dbReference type="AlphaFoldDB" id="A0A7K3LWR3"/>
<dbReference type="GO" id="GO:0030170">
    <property type="term" value="F:pyridoxal phosphate binding"/>
    <property type="evidence" value="ECO:0007669"/>
    <property type="project" value="InterPro"/>
</dbReference>
<reference evidence="7 8" key="1">
    <citation type="submission" date="2020-01" db="EMBL/GenBank/DDBJ databases">
        <title>Investigation of new actinobacteria for the biodesulphurisation of diesel fuel.</title>
        <authorList>
            <person name="Athi Narayanan S.M."/>
        </authorList>
    </citation>
    <scope>NUCLEOTIDE SEQUENCE [LARGE SCALE GENOMIC DNA]</scope>
    <source>
        <strain evidence="7 8">213E</strain>
    </source>
</reference>
<protein>
    <submittedName>
        <fullName evidence="7">Aspartate aminotransferase family protein</fullName>
    </submittedName>
</protein>
<evidence type="ECO:0000313" key="7">
    <source>
        <dbReference type="EMBL" id="NDK92391.1"/>
    </source>
</evidence>
<comment type="similarity">
    <text evidence="4">Belongs to the group II decarboxylase family. Sphingosine-1-phosphate lyase subfamily.</text>
</comment>
<proteinExistence type="inferred from homology"/>
<dbReference type="EMBL" id="JAADZU010000118">
    <property type="protein sequence ID" value="NDK92391.1"/>
    <property type="molecule type" value="Genomic_DNA"/>
</dbReference>
<organism evidence="7 8">
    <name type="scientific">Gordonia desulfuricans</name>
    <dbReference type="NCBI Taxonomy" id="89051"/>
    <lineage>
        <taxon>Bacteria</taxon>
        <taxon>Bacillati</taxon>
        <taxon>Actinomycetota</taxon>
        <taxon>Actinomycetes</taxon>
        <taxon>Mycobacteriales</taxon>
        <taxon>Gordoniaceae</taxon>
        <taxon>Gordonia</taxon>
    </lineage>
</organism>
<name>A0A7K3LWR3_9ACTN</name>
<dbReference type="GO" id="GO:0019752">
    <property type="term" value="P:carboxylic acid metabolic process"/>
    <property type="evidence" value="ECO:0007669"/>
    <property type="project" value="InterPro"/>
</dbReference>
<dbReference type="Gene3D" id="3.90.1150.10">
    <property type="entry name" value="Aspartate Aminotransferase, domain 1"/>
    <property type="match status" value="1"/>
</dbReference>
<evidence type="ECO:0000256" key="6">
    <source>
        <dbReference type="RuleBase" id="RU000382"/>
    </source>
</evidence>
<feature type="modified residue" description="N6-(pyridoxal phosphate)lysine" evidence="5">
    <location>
        <position position="249"/>
    </location>
</feature>
<dbReference type="GO" id="GO:0004058">
    <property type="term" value="F:aromatic-L-amino-acid decarboxylase activity"/>
    <property type="evidence" value="ECO:0007669"/>
    <property type="project" value="UniProtKB-ARBA"/>
</dbReference>
<dbReference type="InterPro" id="IPR050477">
    <property type="entry name" value="GrpII_AminoAcid_Decarb"/>
</dbReference>
<evidence type="ECO:0000313" key="8">
    <source>
        <dbReference type="Proteomes" id="UP000466307"/>
    </source>
</evidence>
<dbReference type="Pfam" id="PF00282">
    <property type="entry name" value="Pyridoxal_deC"/>
    <property type="match status" value="1"/>
</dbReference>